<evidence type="ECO:0000313" key="2">
    <source>
        <dbReference type="EMBL" id="MDP9865087.1"/>
    </source>
</evidence>
<organism evidence="2 3">
    <name type="scientific">Streptosporangium brasiliense</name>
    <dbReference type="NCBI Taxonomy" id="47480"/>
    <lineage>
        <taxon>Bacteria</taxon>
        <taxon>Bacillati</taxon>
        <taxon>Actinomycetota</taxon>
        <taxon>Actinomycetes</taxon>
        <taxon>Streptosporangiales</taxon>
        <taxon>Streptosporangiaceae</taxon>
        <taxon>Streptosporangium</taxon>
    </lineage>
</organism>
<keyword evidence="3" id="KW-1185">Reference proteome</keyword>
<evidence type="ECO:0000259" key="1">
    <source>
        <dbReference type="PROSITE" id="PS51186"/>
    </source>
</evidence>
<dbReference type="PROSITE" id="PS51186">
    <property type="entry name" value="GNAT"/>
    <property type="match status" value="1"/>
</dbReference>
<dbReference type="Pfam" id="PF00583">
    <property type="entry name" value="Acetyltransf_1"/>
    <property type="match status" value="1"/>
</dbReference>
<dbReference type="RefSeq" id="WP_306863916.1">
    <property type="nucleotide sequence ID" value="NZ_JAUSRB010000002.1"/>
</dbReference>
<dbReference type="InterPro" id="IPR000182">
    <property type="entry name" value="GNAT_dom"/>
</dbReference>
<dbReference type="SUPFAM" id="SSF55729">
    <property type="entry name" value="Acyl-CoA N-acyltransferases (Nat)"/>
    <property type="match status" value="1"/>
</dbReference>
<feature type="domain" description="N-acetyltransferase" evidence="1">
    <location>
        <begin position="7"/>
        <end position="171"/>
    </location>
</feature>
<protein>
    <submittedName>
        <fullName evidence="2">GNAT superfamily N-acetyltransferase</fullName>
    </submittedName>
</protein>
<dbReference type="Proteomes" id="UP001230426">
    <property type="component" value="Unassembled WGS sequence"/>
</dbReference>
<dbReference type="EMBL" id="JAUSRB010000002">
    <property type="protein sequence ID" value="MDP9865087.1"/>
    <property type="molecule type" value="Genomic_DNA"/>
</dbReference>
<proteinExistence type="predicted"/>
<gene>
    <name evidence="2" type="ORF">J2S55_004353</name>
</gene>
<dbReference type="InterPro" id="IPR016181">
    <property type="entry name" value="Acyl_CoA_acyltransferase"/>
</dbReference>
<comment type="caution">
    <text evidence="2">The sequence shown here is derived from an EMBL/GenBank/DDBJ whole genome shotgun (WGS) entry which is preliminary data.</text>
</comment>
<evidence type="ECO:0000313" key="3">
    <source>
        <dbReference type="Proteomes" id="UP001230426"/>
    </source>
</evidence>
<dbReference type="CDD" id="cd04301">
    <property type="entry name" value="NAT_SF"/>
    <property type="match status" value="1"/>
</dbReference>
<dbReference type="Gene3D" id="3.40.630.30">
    <property type="match status" value="1"/>
</dbReference>
<sequence>MLAGLTFDVVPATAALRSVYAAAFAPPPWCETSDQIDAFAERLAAHVRMPGFHCDVAYLDGEPAGFTYGFPTPDPWPEDRLYLPIADAVGDLSVLASRFEVHEVAVDPRCAGRGLGAALVRRIAAAAGRSWLVTSPRATAAVRLYERLGWRCLREFTARGETFRVYLSPGA</sequence>
<accession>A0ABT9R876</accession>
<reference evidence="2 3" key="1">
    <citation type="submission" date="2023-07" db="EMBL/GenBank/DDBJ databases">
        <title>Sequencing the genomes of 1000 actinobacteria strains.</title>
        <authorList>
            <person name="Klenk H.-P."/>
        </authorList>
    </citation>
    <scope>NUCLEOTIDE SEQUENCE [LARGE SCALE GENOMIC DNA]</scope>
    <source>
        <strain evidence="2 3">DSM 44109</strain>
    </source>
</reference>
<name>A0ABT9R876_9ACTN</name>